<dbReference type="OMA" id="NDTIYNR"/>
<dbReference type="GO" id="GO:0016491">
    <property type="term" value="F:oxidoreductase activity"/>
    <property type="evidence" value="ECO:0007669"/>
    <property type="project" value="UniProtKB-KW"/>
</dbReference>
<dbReference type="Gene3D" id="3.40.50.720">
    <property type="entry name" value="NAD(P)-binding Rossmann-like Domain"/>
    <property type="match status" value="1"/>
</dbReference>
<organism evidence="2 3">
    <name type="scientific">Fusarium vanettenii (strain ATCC MYA-4622 / CBS 123669 / FGSC 9596 / NRRL 45880 / 77-13-4)</name>
    <name type="common">Fusarium solani subsp. pisi</name>
    <dbReference type="NCBI Taxonomy" id="660122"/>
    <lineage>
        <taxon>Eukaryota</taxon>
        <taxon>Fungi</taxon>
        <taxon>Dikarya</taxon>
        <taxon>Ascomycota</taxon>
        <taxon>Pezizomycotina</taxon>
        <taxon>Sordariomycetes</taxon>
        <taxon>Hypocreomycetidae</taxon>
        <taxon>Hypocreales</taxon>
        <taxon>Nectriaceae</taxon>
        <taxon>Fusarium</taxon>
        <taxon>Fusarium solani species complex</taxon>
        <taxon>Fusarium vanettenii</taxon>
    </lineage>
</organism>
<dbReference type="InterPro" id="IPR052228">
    <property type="entry name" value="Sec_Metab_Biosynth_Oxidored"/>
</dbReference>
<dbReference type="VEuPathDB" id="FungiDB:NECHADRAFT_62461"/>
<dbReference type="Proteomes" id="UP000005206">
    <property type="component" value="Chromosome 7"/>
</dbReference>
<dbReference type="PANTHER" id="PTHR47534">
    <property type="entry name" value="YALI0E05731P"/>
    <property type="match status" value="1"/>
</dbReference>
<dbReference type="InParanoid" id="C7YX95"/>
<evidence type="ECO:0000256" key="1">
    <source>
        <dbReference type="ARBA" id="ARBA00023002"/>
    </source>
</evidence>
<dbReference type="Pfam" id="PF00106">
    <property type="entry name" value="adh_short"/>
    <property type="match status" value="1"/>
</dbReference>
<gene>
    <name evidence="2" type="ORF">NECHADRAFT_62461</name>
</gene>
<accession>C7YX95</accession>
<dbReference type="EMBL" id="GG698902">
    <property type="protein sequence ID" value="EEU43550.1"/>
    <property type="molecule type" value="Genomic_DNA"/>
</dbReference>
<evidence type="ECO:0000313" key="3">
    <source>
        <dbReference type="Proteomes" id="UP000005206"/>
    </source>
</evidence>
<dbReference type="InterPro" id="IPR002347">
    <property type="entry name" value="SDR_fam"/>
</dbReference>
<dbReference type="InterPro" id="IPR036291">
    <property type="entry name" value="NAD(P)-bd_dom_sf"/>
</dbReference>
<sequence length="282" mass="30907">MATRTLVVGGTGGIGYAIASRLAAESSSSTVIISGRNKPQDIPHANMEFRPLDASSMRAIKDYTTAYKATKPPALDYLVLSQGIGTMAGRTETAEGIDNKMALHFYGKQLLIRELLPVLKDDAKILIVLDGKRGKPSDLIWDDLDLKSNFSLANAAAHCISMTDAMVQAFATHQAAENPASKRHFVHAFPGFVRTEIFKNLPWYFRAPAKAIGPLLGVQPDTCAERLISGTRERAADGDKLWSFIDEKGHLISNKASWTEQQIKDVEEHTWKIIDGALNTKD</sequence>
<dbReference type="HOGENOM" id="CLU_044999_1_1_1"/>
<dbReference type="PANTHER" id="PTHR47534:SF3">
    <property type="entry name" value="ALCOHOL DEHYDROGENASE-LIKE C-TERMINAL DOMAIN-CONTAINING PROTEIN"/>
    <property type="match status" value="1"/>
</dbReference>
<keyword evidence="3" id="KW-1185">Reference proteome</keyword>
<protein>
    <submittedName>
        <fullName evidence="2">Uncharacterized protein</fullName>
    </submittedName>
</protein>
<dbReference type="FunCoup" id="C7YX95">
    <property type="interactions" value="31"/>
</dbReference>
<proteinExistence type="predicted"/>
<name>C7YX95_FUSV7</name>
<dbReference type="OrthoDB" id="542013at2759"/>
<dbReference type="RefSeq" id="XP_003049263.1">
    <property type="nucleotide sequence ID" value="XM_003049217.1"/>
</dbReference>
<dbReference type="SUPFAM" id="SSF51735">
    <property type="entry name" value="NAD(P)-binding Rossmann-fold domains"/>
    <property type="match status" value="1"/>
</dbReference>
<dbReference type="KEGG" id="nhe:NECHADRAFT_62461"/>
<dbReference type="AlphaFoldDB" id="C7YX95"/>
<dbReference type="GeneID" id="9666245"/>
<keyword evidence="1" id="KW-0560">Oxidoreductase</keyword>
<dbReference type="eggNOG" id="ENOG502S62B">
    <property type="taxonomic scope" value="Eukaryota"/>
</dbReference>
<reference evidence="2 3" key="1">
    <citation type="journal article" date="2009" name="PLoS Genet.">
        <title>The genome of Nectria haematococca: contribution of supernumerary chromosomes to gene expansion.</title>
        <authorList>
            <person name="Coleman J.J."/>
            <person name="Rounsley S.D."/>
            <person name="Rodriguez-Carres M."/>
            <person name="Kuo A."/>
            <person name="Wasmann C.C."/>
            <person name="Grimwood J."/>
            <person name="Schmutz J."/>
            <person name="Taga M."/>
            <person name="White G.J."/>
            <person name="Zhou S."/>
            <person name="Schwartz D.C."/>
            <person name="Freitag M."/>
            <person name="Ma L.J."/>
            <person name="Danchin E.G."/>
            <person name="Henrissat B."/>
            <person name="Coutinho P.M."/>
            <person name="Nelson D.R."/>
            <person name="Straney D."/>
            <person name="Napoli C.A."/>
            <person name="Barker B.M."/>
            <person name="Gribskov M."/>
            <person name="Rep M."/>
            <person name="Kroken S."/>
            <person name="Molnar I."/>
            <person name="Rensing C."/>
            <person name="Kennell J.C."/>
            <person name="Zamora J."/>
            <person name="Farman M.L."/>
            <person name="Selker E.U."/>
            <person name="Salamov A."/>
            <person name="Shapiro H."/>
            <person name="Pangilinan J."/>
            <person name="Lindquist E."/>
            <person name="Lamers C."/>
            <person name="Grigoriev I.V."/>
            <person name="Geiser D.M."/>
            <person name="Covert S.F."/>
            <person name="Temporini E."/>
            <person name="Vanetten H.D."/>
        </authorList>
    </citation>
    <scope>NUCLEOTIDE SEQUENCE [LARGE SCALE GENOMIC DNA]</scope>
    <source>
        <strain evidence="3">ATCC MYA-4622 / CBS 123669 / FGSC 9596 / NRRL 45880 / 77-13-4</strain>
    </source>
</reference>
<evidence type="ECO:0000313" key="2">
    <source>
        <dbReference type="EMBL" id="EEU43550.1"/>
    </source>
</evidence>